<reference evidence="1" key="1">
    <citation type="journal article" date="2012" name="Nature">
        <title>The oyster genome reveals stress adaptation and complexity of shell formation.</title>
        <authorList>
            <person name="Zhang G."/>
            <person name="Fang X."/>
            <person name="Guo X."/>
            <person name="Li L."/>
            <person name="Luo R."/>
            <person name="Xu F."/>
            <person name="Yang P."/>
            <person name="Zhang L."/>
            <person name="Wang X."/>
            <person name="Qi H."/>
            <person name="Xiong Z."/>
            <person name="Que H."/>
            <person name="Xie Y."/>
            <person name="Holland P.W."/>
            <person name="Paps J."/>
            <person name="Zhu Y."/>
            <person name="Wu F."/>
            <person name="Chen Y."/>
            <person name="Wang J."/>
            <person name="Peng C."/>
            <person name="Meng J."/>
            <person name="Yang L."/>
            <person name="Liu J."/>
            <person name="Wen B."/>
            <person name="Zhang N."/>
            <person name="Huang Z."/>
            <person name="Zhu Q."/>
            <person name="Feng Y."/>
            <person name="Mount A."/>
            <person name="Hedgecock D."/>
            <person name="Xu Z."/>
            <person name="Liu Y."/>
            <person name="Domazet-Loso T."/>
            <person name="Du Y."/>
            <person name="Sun X."/>
            <person name="Zhang S."/>
            <person name="Liu B."/>
            <person name="Cheng P."/>
            <person name="Jiang X."/>
            <person name="Li J."/>
            <person name="Fan D."/>
            <person name="Wang W."/>
            <person name="Fu W."/>
            <person name="Wang T."/>
            <person name="Wang B."/>
            <person name="Zhang J."/>
            <person name="Peng Z."/>
            <person name="Li Y."/>
            <person name="Li N."/>
            <person name="Wang J."/>
            <person name="Chen M."/>
            <person name="He Y."/>
            <person name="Tan F."/>
            <person name="Song X."/>
            <person name="Zheng Q."/>
            <person name="Huang R."/>
            <person name="Yang H."/>
            <person name="Du X."/>
            <person name="Chen L."/>
            <person name="Yang M."/>
            <person name="Gaffney P.M."/>
            <person name="Wang S."/>
            <person name="Luo L."/>
            <person name="She Z."/>
            <person name="Ming Y."/>
            <person name="Huang W."/>
            <person name="Zhang S."/>
            <person name="Huang B."/>
            <person name="Zhang Y."/>
            <person name="Qu T."/>
            <person name="Ni P."/>
            <person name="Miao G."/>
            <person name="Wang J."/>
            <person name="Wang Q."/>
            <person name="Steinberg C.E."/>
            <person name="Wang H."/>
            <person name="Li N."/>
            <person name="Qian L."/>
            <person name="Zhang G."/>
            <person name="Li Y."/>
            <person name="Yang H."/>
            <person name="Liu X."/>
            <person name="Wang J."/>
            <person name="Yin Y."/>
            <person name="Wang J."/>
        </authorList>
    </citation>
    <scope>NUCLEOTIDE SEQUENCE [LARGE SCALE GENOMIC DNA]</scope>
    <source>
        <strain evidence="1">05x7-T-G4-1.051#20</strain>
    </source>
</reference>
<dbReference type="InParanoid" id="K1QDS7"/>
<sequence>MVVGYEWLNNIADVHPGHFGRSCAFGLLVFVFIVAGINANRCRPCDGPNSRYTEHLNNCDHQVTKEHVLLSLKALNYTFTSFRHKVENEINLIHYDHITPTCVQNPVSAKVKRKKDRFVHQTYANLSYAKDVLEGADETFKTFAPSLWNKSVHVQRELTNVMCNMVKVNRKIHCRKNKNKPSRRMMGFNKTRVCEKRNLFQNVSTDSERIACSLESLKHVKTVIANTLEFWNLCVEDLKNDYLCQFL</sequence>
<protein>
    <submittedName>
        <fullName evidence="1">Uncharacterized protein</fullName>
    </submittedName>
</protein>
<evidence type="ECO:0000313" key="1">
    <source>
        <dbReference type="EMBL" id="EKC32103.1"/>
    </source>
</evidence>
<organism evidence="1">
    <name type="scientific">Magallana gigas</name>
    <name type="common">Pacific oyster</name>
    <name type="synonym">Crassostrea gigas</name>
    <dbReference type="NCBI Taxonomy" id="29159"/>
    <lineage>
        <taxon>Eukaryota</taxon>
        <taxon>Metazoa</taxon>
        <taxon>Spiralia</taxon>
        <taxon>Lophotrochozoa</taxon>
        <taxon>Mollusca</taxon>
        <taxon>Bivalvia</taxon>
        <taxon>Autobranchia</taxon>
        <taxon>Pteriomorphia</taxon>
        <taxon>Ostreida</taxon>
        <taxon>Ostreoidea</taxon>
        <taxon>Ostreidae</taxon>
        <taxon>Magallana</taxon>
    </lineage>
</organism>
<proteinExistence type="predicted"/>
<dbReference type="AlphaFoldDB" id="K1QDS7"/>
<name>K1QDS7_MAGGI</name>
<dbReference type="EMBL" id="JH818105">
    <property type="protein sequence ID" value="EKC32103.1"/>
    <property type="molecule type" value="Genomic_DNA"/>
</dbReference>
<accession>K1QDS7</accession>
<dbReference type="HOGENOM" id="CLU_1125483_0_0_1"/>
<gene>
    <name evidence="1" type="ORF">CGI_10025193</name>
</gene>